<dbReference type="AlphaFoldDB" id="A0A2P8E479"/>
<dbReference type="Gene3D" id="3.20.20.140">
    <property type="entry name" value="Metal-dependent hydrolases"/>
    <property type="match status" value="1"/>
</dbReference>
<reference evidence="2 3" key="1">
    <citation type="submission" date="2018-03" db="EMBL/GenBank/DDBJ databases">
        <title>Genomic Encyclopedia of Archaeal and Bacterial Type Strains, Phase II (KMG-II): from individual species to whole genera.</title>
        <authorList>
            <person name="Goeker M."/>
        </authorList>
    </citation>
    <scope>NUCLEOTIDE SEQUENCE [LARGE SCALE GENOMIC DNA]</scope>
    <source>
        <strain evidence="2 3">DSM 28057</strain>
    </source>
</reference>
<sequence>MGKNAPKSPYSYGIHPWSLNEDWKSLLSEIENNIHDPNLWAIGECGFDLARGPEGKTQLAAFTAQAQLAYKHSLPLILHCVKGVHLLQQFLKNEKNPPAIIWHGFNQKESIAQSLLQYPIYFSFGEAIFKEDSNAQNWLKNCPIDRIFLETDTSEKNISSIYEQASLILRLPVQTLDRQLKENWKKISKRGIDE</sequence>
<dbReference type="GO" id="GO:0046872">
    <property type="term" value="F:metal ion binding"/>
    <property type="evidence" value="ECO:0007669"/>
    <property type="project" value="UniProtKB-KW"/>
</dbReference>
<dbReference type="InterPro" id="IPR001130">
    <property type="entry name" value="TatD-like"/>
</dbReference>
<name>A0A2P8E479_9BACT</name>
<dbReference type="GO" id="GO:0016788">
    <property type="term" value="F:hydrolase activity, acting on ester bonds"/>
    <property type="evidence" value="ECO:0007669"/>
    <property type="project" value="InterPro"/>
</dbReference>
<proteinExistence type="predicted"/>
<dbReference type="Proteomes" id="UP000240708">
    <property type="component" value="Unassembled WGS sequence"/>
</dbReference>
<evidence type="ECO:0000313" key="2">
    <source>
        <dbReference type="EMBL" id="PSL04273.1"/>
    </source>
</evidence>
<protein>
    <submittedName>
        <fullName evidence="2">TatD DNase family protein</fullName>
    </submittedName>
</protein>
<keyword evidence="3" id="KW-1185">Reference proteome</keyword>
<feature type="binding site" evidence="1">
    <location>
        <position position="44"/>
    </location>
    <ligand>
        <name>a divalent metal cation</name>
        <dbReference type="ChEBI" id="CHEBI:60240"/>
        <label>1</label>
    </ligand>
</feature>
<dbReference type="Pfam" id="PF01026">
    <property type="entry name" value="TatD_DNase"/>
    <property type="match status" value="1"/>
</dbReference>
<dbReference type="EMBL" id="PYGF01000005">
    <property type="protein sequence ID" value="PSL04273.1"/>
    <property type="molecule type" value="Genomic_DNA"/>
</dbReference>
<organism evidence="2 3">
    <name type="scientific">Cecembia rubra</name>
    <dbReference type="NCBI Taxonomy" id="1485585"/>
    <lineage>
        <taxon>Bacteria</taxon>
        <taxon>Pseudomonadati</taxon>
        <taxon>Bacteroidota</taxon>
        <taxon>Cytophagia</taxon>
        <taxon>Cytophagales</taxon>
        <taxon>Cyclobacteriaceae</taxon>
        <taxon>Cecembia</taxon>
    </lineage>
</organism>
<gene>
    <name evidence="2" type="ORF">CLV48_10512</name>
</gene>
<dbReference type="SUPFAM" id="SSF51556">
    <property type="entry name" value="Metallo-dependent hydrolases"/>
    <property type="match status" value="1"/>
</dbReference>
<feature type="binding site" evidence="1">
    <location>
        <position position="103"/>
    </location>
    <ligand>
        <name>a divalent metal cation</name>
        <dbReference type="ChEBI" id="CHEBI:60240"/>
        <label>2</label>
    </ligand>
</feature>
<feature type="binding site" evidence="1">
    <location>
        <position position="152"/>
    </location>
    <ligand>
        <name>a divalent metal cation</name>
        <dbReference type="ChEBI" id="CHEBI:60240"/>
        <label>1</label>
    </ligand>
</feature>
<dbReference type="PIRSF" id="PIRSF005902">
    <property type="entry name" value="DNase_TatD"/>
    <property type="match status" value="1"/>
</dbReference>
<comment type="caution">
    <text evidence="2">The sequence shown here is derived from an EMBL/GenBank/DDBJ whole genome shotgun (WGS) entry which is preliminary data.</text>
</comment>
<dbReference type="InterPro" id="IPR032466">
    <property type="entry name" value="Metal_Hydrolase"/>
</dbReference>
<accession>A0A2P8E479</accession>
<dbReference type="PANTHER" id="PTHR46124">
    <property type="entry name" value="D-AMINOACYL-TRNA DEACYLASE"/>
    <property type="match status" value="1"/>
</dbReference>
<keyword evidence="1" id="KW-0479">Metal-binding</keyword>
<feature type="binding site" evidence="1">
    <location>
        <position position="79"/>
    </location>
    <ligand>
        <name>a divalent metal cation</name>
        <dbReference type="ChEBI" id="CHEBI:60240"/>
        <label>2</label>
    </ligand>
</feature>
<dbReference type="PANTHER" id="PTHR46124:SF2">
    <property type="entry name" value="D-AMINOACYL-TRNA DEACYLASE"/>
    <property type="match status" value="1"/>
</dbReference>
<evidence type="ECO:0000256" key="1">
    <source>
        <dbReference type="PIRSR" id="PIRSR005902-1"/>
    </source>
</evidence>
<evidence type="ECO:0000313" key="3">
    <source>
        <dbReference type="Proteomes" id="UP000240708"/>
    </source>
</evidence>